<keyword evidence="1" id="KW-1133">Transmembrane helix</keyword>
<keyword evidence="1" id="KW-0812">Transmembrane</keyword>
<gene>
    <name evidence="2" type="ORF">BDD30_0659</name>
</gene>
<feature type="transmembrane region" description="Helical" evidence="1">
    <location>
        <begin position="92"/>
        <end position="116"/>
    </location>
</feature>
<comment type="caution">
    <text evidence="2">The sequence shown here is derived from an EMBL/GenBank/DDBJ whole genome shotgun (WGS) entry which is preliminary data.</text>
</comment>
<accession>A0ABX9SSA4</accession>
<evidence type="ECO:0000313" key="2">
    <source>
        <dbReference type="EMBL" id="RKS66365.1"/>
    </source>
</evidence>
<feature type="transmembrane region" description="Helical" evidence="1">
    <location>
        <begin position="63"/>
        <end position="86"/>
    </location>
</feature>
<dbReference type="RefSeq" id="WP_015833768.1">
    <property type="nucleotide sequence ID" value="NC_012962.1"/>
</dbReference>
<reference evidence="2 3" key="1">
    <citation type="submission" date="2018-10" db="EMBL/GenBank/DDBJ databases">
        <title>Genomic Encyclopedia of Archaeal and Bacterial Type Strains, Phase II (KMG-II): from individual species to whole genera.</title>
        <authorList>
            <person name="Goeker M."/>
        </authorList>
    </citation>
    <scope>NUCLEOTIDE SEQUENCE [LARGE SCALE GENOMIC DNA]</scope>
    <source>
        <strain evidence="2 3">DSM 15149</strain>
    </source>
</reference>
<sequence length="149" mass="17433">MNLTDLRKLILNSRFTLKELLKIKRNFIMLYKDEPDIYHKYQSRTDCFCHYLLLIAEELATPLILLNSVCLFIISGMFFSDMAYGIPLMSSIYLFFAISAFIYYSLSVSCNLITGLKLATFYIRFKIKTSPTLKFINNTLIKITNYKTK</sequence>
<dbReference type="Proteomes" id="UP000280955">
    <property type="component" value="Unassembled WGS sequence"/>
</dbReference>
<keyword evidence="3" id="KW-1185">Reference proteome</keyword>
<evidence type="ECO:0000256" key="1">
    <source>
        <dbReference type="SAM" id="Phobius"/>
    </source>
</evidence>
<name>A0ABX9SSA4_9GAMM</name>
<keyword evidence="1" id="KW-0472">Membrane</keyword>
<proteinExistence type="predicted"/>
<organism evidence="2 3">
    <name type="scientific">Photorhabdus asymbiotica</name>
    <dbReference type="NCBI Taxonomy" id="291112"/>
    <lineage>
        <taxon>Bacteria</taxon>
        <taxon>Pseudomonadati</taxon>
        <taxon>Pseudomonadota</taxon>
        <taxon>Gammaproteobacteria</taxon>
        <taxon>Enterobacterales</taxon>
        <taxon>Morganellaceae</taxon>
        <taxon>Photorhabdus</taxon>
    </lineage>
</organism>
<protein>
    <submittedName>
        <fullName evidence="2">Uncharacterized protein</fullName>
    </submittedName>
</protein>
<evidence type="ECO:0000313" key="3">
    <source>
        <dbReference type="Proteomes" id="UP000280955"/>
    </source>
</evidence>
<dbReference type="EMBL" id="RBLJ01000001">
    <property type="protein sequence ID" value="RKS66365.1"/>
    <property type="molecule type" value="Genomic_DNA"/>
</dbReference>